<evidence type="ECO:0000313" key="10">
    <source>
        <dbReference type="Proteomes" id="UP000031512"/>
    </source>
</evidence>
<evidence type="ECO:0000256" key="5">
    <source>
        <dbReference type="ARBA" id="ARBA00022741"/>
    </source>
</evidence>
<protein>
    <submittedName>
        <fullName evidence="9">Cytidylyltransferase domain containing protein</fullName>
        <ecNumber evidence="9">2.7.7.18</ecNumber>
    </submittedName>
</protein>
<keyword evidence="2" id="KW-0662">Pyridine nucleotide biosynthesis</keyword>
<dbReference type="Proteomes" id="UP000031512">
    <property type="component" value="Unassembled WGS sequence"/>
</dbReference>
<keyword evidence="6" id="KW-0067">ATP-binding</keyword>
<keyword evidence="5" id="KW-0547">Nucleotide-binding</keyword>
<evidence type="ECO:0000256" key="1">
    <source>
        <dbReference type="ARBA" id="ARBA00004790"/>
    </source>
</evidence>
<feature type="domain" description="Cytidyltransferase-like" evidence="8">
    <location>
        <begin position="7"/>
        <end position="178"/>
    </location>
</feature>
<keyword evidence="3 9" id="KW-0808">Transferase</keyword>
<evidence type="ECO:0000256" key="4">
    <source>
        <dbReference type="ARBA" id="ARBA00022695"/>
    </source>
</evidence>
<name>L1LD29_THEEQ</name>
<dbReference type="InterPro" id="IPR005248">
    <property type="entry name" value="NadD/NMNAT"/>
</dbReference>
<keyword evidence="7" id="KW-0520">NAD</keyword>
<dbReference type="STRING" id="1537102.L1LD29"/>
<sequence length="190" mass="22271">MLTPVLLFCGAFDPITKAHMLMLELSIKTRAFEEIWIMPSGDRTDKKYRASDEDRIAMCNIVVDIYKAQFPKLQVSRFEMDKNETIDTYFTIKDLQAQYPDRDFYFFLGSDILPSMFEWPYADELIKIAKFLIAYRQDYPINDEDLNKLKSYKLMDELLKQQGKDTAMSDVSSTMAREQIKRGEVSLHTL</sequence>
<proteinExistence type="predicted"/>
<accession>L1LD29</accession>
<keyword evidence="10" id="KW-1185">Reference proteome</keyword>
<evidence type="ECO:0000256" key="3">
    <source>
        <dbReference type="ARBA" id="ARBA00022679"/>
    </source>
</evidence>
<keyword evidence="4 9" id="KW-0548">Nucleotidyltransferase</keyword>
<comment type="pathway">
    <text evidence="1">Cofactor biosynthesis; NAD(+) biosynthesis.</text>
</comment>
<dbReference type="GO" id="GO:0004515">
    <property type="term" value="F:nicotinate-nucleotide adenylyltransferase activity"/>
    <property type="evidence" value="ECO:0007669"/>
    <property type="project" value="UniProtKB-EC"/>
</dbReference>
<dbReference type="KEGG" id="beq:BEWA_053830"/>
<dbReference type="CDD" id="cd02165">
    <property type="entry name" value="NMNAT"/>
    <property type="match status" value="1"/>
</dbReference>
<evidence type="ECO:0000313" key="9">
    <source>
        <dbReference type="EMBL" id="EKX73327.1"/>
    </source>
</evidence>
<dbReference type="SUPFAM" id="SSF52374">
    <property type="entry name" value="Nucleotidylyl transferase"/>
    <property type="match status" value="1"/>
</dbReference>
<reference evidence="9 10" key="1">
    <citation type="journal article" date="2012" name="BMC Genomics">
        <title>Comparative genomic analysis and phylogenetic position of Theileria equi.</title>
        <authorList>
            <person name="Kappmeyer L.S."/>
            <person name="Thiagarajan M."/>
            <person name="Herndon D.R."/>
            <person name="Ramsay J.D."/>
            <person name="Caler E."/>
            <person name="Djikeng A."/>
            <person name="Gillespie J.J."/>
            <person name="Lau A.O."/>
            <person name="Roalson E.H."/>
            <person name="Silva J.C."/>
            <person name="Silva M.G."/>
            <person name="Suarez C.E."/>
            <person name="Ueti M.W."/>
            <person name="Nene V.M."/>
            <person name="Mealey R.H."/>
            <person name="Knowles D.P."/>
            <person name="Brayton K.A."/>
        </authorList>
    </citation>
    <scope>NUCLEOTIDE SEQUENCE [LARGE SCALE GENOMIC DNA]</scope>
    <source>
        <strain evidence="9 10">WA</strain>
    </source>
</reference>
<dbReference type="eggNOG" id="ENOG502S7Z1">
    <property type="taxonomic scope" value="Eukaryota"/>
</dbReference>
<dbReference type="EC" id="2.7.7.18" evidence="9"/>
<dbReference type="PANTHER" id="PTHR39321:SF3">
    <property type="entry name" value="PHOSPHOPANTETHEINE ADENYLYLTRANSFERASE"/>
    <property type="match status" value="1"/>
</dbReference>
<dbReference type="GO" id="GO:0005524">
    <property type="term" value="F:ATP binding"/>
    <property type="evidence" value="ECO:0007669"/>
    <property type="project" value="UniProtKB-KW"/>
</dbReference>
<evidence type="ECO:0000256" key="2">
    <source>
        <dbReference type="ARBA" id="ARBA00022642"/>
    </source>
</evidence>
<dbReference type="AlphaFoldDB" id="L1LD29"/>
<comment type="caution">
    <text evidence="9">The sequence shown here is derived from an EMBL/GenBank/DDBJ whole genome shotgun (WGS) entry which is preliminary data.</text>
</comment>
<evidence type="ECO:0000259" key="8">
    <source>
        <dbReference type="Pfam" id="PF01467"/>
    </source>
</evidence>
<dbReference type="GeneID" id="15803051"/>
<evidence type="ECO:0000256" key="7">
    <source>
        <dbReference type="ARBA" id="ARBA00023027"/>
    </source>
</evidence>
<dbReference type="EMBL" id="ACOU01000003">
    <property type="protein sequence ID" value="EKX73327.1"/>
    <property type="molecule type" value="Genomic_DNA"/>
</dbReference>
<dbReference type="OrthoDB" id="422187at2759"/>
<dbReference type="Pfam" id="PF01467">
    <property type="entry name" value="CTP_transf_like"/>
    <property type="match status" value="1"/>
</dbReference>
<gene>
    <name evidence="9" type="ORF">BEWA_053830</name>
</gene>
<dbReference type="VEuPathDB" id="PiroplasmaDB:BEWA_053830"/>
<dbReference type="UniPathway" id="UPA00253">
    <property type="reaction ID" value="UER00600"/>
</dbReference>
<dbReference type="InterPro" id="IPR014729">
    <property type="entry name" value="Rossmann-like_a/b/a_fold"/>
</dbReference>
<dbReference type="PANTHER" id="PTHR39321">
    <property type="entry name" value="NICOTINATE-NUCLEOTIDE ADENYLYLTRANSFERASE-RELATED"/>
    <property type="match status" value="1"/>
</dbReference>
<organism evidence="9 10">
    <name type="scientific">Theileria equi strain WA</name>
    <dbReference type="NCBI Taxonomy" id="1537102"/>
    <lineage>
        <taxon>Eukaryota</taxon>
        <taxon>Sar</taxon>
        <taxon>Alveolata</taxon>
        <taxon>Apicomplexa</taxon>
        <taxon>Aconoidasida</taxon>
        <taxon>Piroplasmida</taxon>
        <taxon>Theileriidae</taxon>
        <taxon>Theileria</taxon>
    </lineage>
</organism>
<evidence type="ECO:0000256" key="6">
    <source>
        <dbReference type="ARBA" id="ARBA00022840"/>
    </source>
</evidence>
<dbReference type="GO" id="GO:0009435">
    <property type="term" value="P:NAD+ biosynthetic process"/>
    <property type="evidence" value="ECO:0007669"/>
    <property type="project" value="UniProtKB-UniPathway"/>
</dbReference>
<dbReference type="InterPro" id="IPR004821">
    <property type="entry name" value="Cyt_trans-like"/>
</dbReference>
<dbReference type="Gene3D" id="3.40.50.620">
    <property type="entry name" value="HUPs"/>
    <property type="match status" value="1"/>
</dbReference>
<dbReference type="RefSeq" id="XP_004832779.1">
    <property type="nucleotide sequence ID" value="XM_004832722.1"/>
</dbReference>